<dbReference type="PROSITE" id="PS00086">
    <property type="entry name" value="CYTOCHROME_P450"/>
    <property type="match status" value="1"/>
</dbReference>
<keyword evidence="7 12" id="KW-0560">Oxidoreductase</keyword>
<accession>A0A803NE86</accession>
<dbReference type="GO" id="GO:0016020">
    <property type="term" value="C:membrane"/>
    <property type="evidence" value="ECO:0007669"/>
    <property type="project" value="UniProtKB-SubCell"/>
</dbReference>
<dbReference type="AlphaFoldDB" id="A0A803NE86"/>
<dbReference type="PRINTS" id="PR00463">
    <property type="entry name" value="EP450I"/>
</dbReference>
<evidence type="ECO:0000313" key="14">
    <source>
        <dbReference type="Proteomes" id="UP000596660"/>
    </source>
</evidence>
<keyword evidence="8 11" id="KW-0408">Iron</keyword>
<dbReference type="GO" id="GO:0005506">
    <property type="term" value="F:iron ion binding"/>
    <property type="evidence" value="ECO:0007669"/>
    <property type="project" value="InterPro"/>
</dbReference>
<comment type="cofactor">
    <cofactor evidence="11">
        <name>heme</name>
        <dbReference type="ChEBI" id="CHEBI:30413"/>
    </cofactor>
</comment>
<dbReference type="PRINTS" id="PR00385">
    <property type="entry name" value="P450"/>
</dbReference>
<keyword evidence="10" id="KW-0472">Membrane</keyword>
<dbReference type="InterPro" id="IPR001128">
    <property type="entry name" value="Cyt_P450"/>
</dbReference>
<evidence type="ECO:0000256" key="7">
    <source>
        <dbReference type="ARBA" id="ARBA00023002"/>
    </source>
</evidence>
<evidence type="ECO:0000256" key="2">
    <source>
        <dbReference type="ARBA" id="ARBA00010617"/>
    </source>
</evidence>
<keyword evidence="5 11" id="KW-0479">Metal-binding</keyword>
<comment type="subcellular location">
    <subcellularLocation>
        <location evidence="1">Membrane</location>
    </subcellularLocation>
</comment>
<keyword evidence="14" id="KW-1185">Reference proteome</keyword>
<reference evidence="13" key="1">
    <citation type="journal article" date="2017" name="Nature">
        <title>The genome of Chenopodium quinoa.</title>
        <authorList>
            <person name="Jarvis D.E."/>
            <person name="Ho Y.S."/>
            <person name="Lightfoot D.J."/>
            <person name="Schmoeckel S.M."/>
            <person name="Li B."/>
            <person name="Borm T.J.A."/>
            <person name="Ohyanagi H."/>
            <person name="Mineta K."/>
            <person name="Michell C.T."/>
            <person name="Saber N."/>
            <person name="Kharbatia N.M."/>
            <person name="Rupper R.R."/>
            <person name="Sharp A.R."/>
            <person name="Dally N."/>
            <person name="Boughton B.A."/>
            <person name="Woo Y.H."/>
            <person name="Gao G."/>
            <person name="Schijlen E.G.W.M."/>
            <person name="Guo X."/>
            <person name="Momin A.A."/>
            <person name="Negrao S."/>
            <person name="Al-Babili S."/>
            <person name="Gehring C."/>
            <person name="Roessner U."/>
            <person name="Jung C."/>
            <person name="Murphy K."/>
            <person name="Arold S.T."/>
            <person name="Gojobori T."/>
            <person name="van der Linden C.G."/>
            <person name="van Loo E.N."/>
            <person name="Jellen E.N."/>
            <person name="Maughan P.J."/>
            <person name="Tester M."/>
        </authorList>
    </citation>
    <scope>NUCLEOTIDE SEQUENCE [LARGE SCALE GENOMIC DNA]</scope>
    <source>
        <strain evidence="13">cv. PI 614886</strain>
    </source>
</reference>
<evidence type="ECO:0000256" key="5">
    <source>
        <dbReference type="ARBA" id="ARBA00022723"/>
    </source>
</evidence>
<dbReference type="GO" id="GO:0004497">
    <property type="term" value="F:monooxygenase activity"/>
    <property type="evidence" value="ECO:0007669"/>
    <property type="project" value="UniProtKB-KW"/>
</dbReference>
<comment type="similarity">
    <text evidence="2 12">Belongs to the cytochrome P450 family.</text>
</comment>
<evidence type="ECO:0000256" key="8">
    <source>
        <dbReference type="ARBA" id="ARBA00023004"/>
    </source>
</evidence>
<dbReference type="Proteomes" id="UP000596660">
    <property type="component" value="Unplaced"/>
</dbReference>
<dbReference type="InterPro" id="IPR050665">
    <property type="entry name" value="Cytochrome_P450_Monooxygen"/>
</dbReference>
<dbReference type="Pfam" id="PF00067">
    <property type="entry name" value="p450"/>
    <property type="match status" value="1"/>
</dbReference>
<dbReference type="InterPro" id="IPR002401">
    <property type="entry name" value="Cyt_P450_E_grp-I"/>
</dbReference>
<evidence type="ECO:0000256" key="10">
    <source>
        <dbReference type="ARBA" id="ARBA00023136"/>
    </source>
</evidence>
<evidence type="ECO:0000313" key="13">
    <source>
        <dbReference type="EnsemblPlants" id="AUR62044433-RA:cds"/>
    </source>
</evidence>
<name>A0A803NE86_CHEQI</name>
<dbReference type="PANTHER" id="PTHR24282:SF255">
    <property type="entry name" value="CYTOCHROME P450 72A11-RELATED"/>
    <property type="match status" value="1"/>
</dbReference>
<dbReference type="GO" id="GO:0016705">
    <property type="term" value="F:oxidoreductase activity, acting on paired donors, with incorporation or reduction of molecular oxygen"/>
    <property type="evidence" value="ECO:0007669"/>
    <property type="project" value="InterPro"/>
</dbReference>
<feature type="binding site" description="axial binding residue" evidence="11">
    <location>
        <position position="323"/>
    </location>
    <ligand>
        <name>heme</name>
        <dbReference type="ChEBI" id="CHEBI:30413"/>
    </ligand>
    <ligandPart>
        <name>Fe</name>
        <dbReference type="ChEBI" id="CHEBI:18248"/>
    </ligandPart>
</feature>
<protein>
    <submittedName>
        <fullName evidence="13">Uncharacterized protein</fullName>
    </submittedName>
</protein>
<dbReference type="InterPro" id="IPR017972">
    <property type="entry name" value="Cyt_P450_CS"/>
</dbReference>
<dbReference type="OMA" id="LNKEAWA"/>
<dbReference type="Gene3D" id="1.10.630.10">
    <property type="entry name" value="Cytochrome P450"/>
    <property type="match status" value="1"/>
</dbReference>
<sequence>MKEASQLRSEAMLMLPAFETSVIETLNNWEKIVSKTGSSELDVWPHFTKLTADAISRAAFGSSFDDGRRIFELLTEQKELIIRLIKYSYIPGWKYIPTKGKKRMDEMNAEIKTLLKTVINTRKNAMEAGELAKDDLLGILLDSNSKEAKQLSERESETSSKKRLDLAMSFQEVIDECKLFFLAGQETTSVLLAWTVTLLGKHQEWQTRAREEVLATFGMKRPDFDGLNSRLKIVTMILYEVLRLYPSIVATSRKVYDCETKLGDLVIPPGVAISFSILHAHLDPEVWGNDVKEFKPDRFSEGISKATKGINSYFPFGWGPRICIGQSFALIEAKMALSMILQRFSFEISPSYTHAPSTFIALQPQHGVPVILHKL</sequence>
<evidence type="ECO:0000256" key="6">
    <source>
        <dbReference type="ARBA" id="ARBA00022989"/>
    </source>
</evidence>
<dbReference type="PANTHER" id="PTHR24282">
    <property type="entry name" value="CYTOCHROME P450 FAMILY MEMBER"/>
    <property type="match status" value="1"/>
</dbReference>
<proteinExistence type="inferred from homology"/>
<evidence type="ECO:0000256" key="1">
    <source>
        <dbReference type="ARBA" id="ARBA00004370"/>
    </source>
</evidence>
<keyword evidence="9 12" id="KW-0503">Monooxygenase</keyword>
<evidence type="ECO:0000256" key="12">
    <source>
        <dbReference type="RuleBase" id="RU000461"/>
    </source>
</evidence>
<dbReference type="SUPFAM" id="SSF48264">
    <property type="entry name" value="Cytochrome P450"/>
    <property type="match status" value="1"/>
</dbReference>
<organism evidence="13 14">
    <name type="scientific">Chenopodium quinoa</name>
    <name type="common">Quinoa</name>
    <dbReference type="NCBI Taxonomy" id="63459"/>
    <lineage>
        <taxon>Eukaryota</taxon>
        <taxon>Viridiplantae</taxon>
        <taxon>Streptophyta</taxon>
        <taxon>Embryophyta</taxon>
        <taxon>Tracheophyta</taxon>
        <taxon>Spermatophyta</taxon>
        <taxon>Magnoliopsida</taxon>
        <taxon>eudicotyledons</taxon>
        <taxon>Gunneridae</taxon>
        <taxon>Pentapetalae</taxon>
        <taxon>Caryophyllales</taxon>
        <taxon>Chenopodiaceae</taxon>
        <taxon>Chenopodioideae</taxon>
        <taxon>Atripliceae</taxon>
        <taxon>Chenopodium</taxon>
    </lineage>
</organism>
<evidence type="ECO:0000256" key="11">
    <source>
        <dbReference type="PIRSR" id="PIRSR602401-1"/>
    </source>
</evidence>
<keyword evidence="4" id="KW-0812">Transmembrane</keyword>
<evidence type="ECO:0000256" key="4">
    <source>
        <dbReference type="ARBA" id="ARBA00022692"/>
    </source>
</evidence>
<dbReference type="EnsemblPlants" id="AUR62044433-RA">
    <property type="protein sequence ID" value="AUR62044433-RA:cds"/>
    <property type="gene ID" value="AUR62044433"/>
</dbReference>
<dbReference type="InterPro" id="IPR036396">
    <property type="entry name" value="Cyt_P450_sf"/>
</dbReference>
<reference evidence="13" key="2">
    <citation type="submission" date="2021-03" db="UniProtKB">
        <authorList>
            <consortium name="EnsemblPlants"/>
        </authorList>
    </citation>
    <scope>IDENTIFICATION</scope>
</reference>
<evidence type="ECO:0000256" key="9">
    <source>
        <dbReference type="ARBA" id="ARBA00023033"/>
    </source>
</evidence>
<keyword evidence="3 11" id="KW-0349">Heme</keyword>
<dbReference type="GO" id="GO:0020037">
    <property type="term" value="F:heme binding"/>
    <property type="evidence" value="ECO:0007669"/>
    <property type="project" value="InterPro"/>
</dbReference>
<evidence type="ECO:0000256" key="3">
    <source>
        <dbReference type="ARBA" id="ARBA00022617"/>
    </source>
</evidence>
<dbReference type="Gramene" id="AUR62044433-RA">
    <property type="protein sequence ID" value="AUR62044433-RA:cds"/>
    <property type="gene ID" value="AUR62044433"/>
</dbReference>
<keyword evidence="6" id="KW-1133">Transmembrane helix</keyword>